<sequence>MAFVGSGSFAVTKSSVPATCARMLAEENSTERRDFLKSVLGAALAMTVPASAMAEVEYSGVPYLGGSDKVDVNNANIRVFQKFPGMYPNIGRLIVKNGPYKDVSEVFQIQELSAAQKEVLKKYENNLIALEPRPEYVSQPETSNCGVIPVLFALCDYAFCSSLLLVFLIAVGHSSFGVIWEKVLKPDYFLTISYQQEIDKINNGLYR</sequence>
<evidence type="ECO:0000313" key="6">
    <source>
        <dbReference type="EMBL" id="CAD8390683.1"/>
    </source>
</evidence>
<evidence type="ECO:0000256" key="2">
    <source>
        <dbReference type="ARBA" id="ARBA00010827"/>
    </source>
</evidence>
<dbReference type="Gene3D" id="1.10.150.320">
    <property type="entry name" value="Photosystem II 12 kDa extrinsic protein"/>
    <property type="match status" value="1"/>
</dbReference>
<proteinExistence type="inferred from homology"/>
<gene>
    <name evidence="6" type="ORF">RMAR0315_LOCUS664</name>
</gene>
<dbReference type="SUPFAM" id="SSF81585">
    <property type="entry name" value="PsbU/PolX domain-like"/>
    <property type="match status" value="1"/>
</dbReference>
<dbReference type="Pfam" id="PF06514">
    <property type="entry name" value="PsbU"/>
    <property type="match status" value="1"/>
</dbReference>
<dbReference type="EMBL" id="HBEK01001177">
    <property type="protein sequence ID" value="CAD8390683.1"/>
    <property type="molecule type" value="Transcribed_RNA"/>
</dbReference>
<evidence type="ECO:0000256" key="4">
    <source>
        <dbReference type="ARBA" id="ARBA00023136"/>
    </source>
</evidence>
<dbReference type="GO" id="GO:0019898">
    <property type="term" value="C:extrinsic component of membrane"/>
    <property type="evidence" value="ECO:0007669"/>
    <property type="project" value="InterPro"/>
</dbReference>
<evidence type="ECO:0000256" key="1">
    <source>
        <dbReference type="ARBA" id="ARBA00004170"/>
    </source>
</evidence>
<accession>A0A7S0BD49</accession>
<reference evidence="6" key="1">
    <citation type="submission" date="2021-01" db="EMBL/GenBank/DDBJ databases">
        <authorList>
            <person name="Corre E."/>
            <person name="Pelletier E."/>
            <person name="Niang G."/>
            <person name="Scheremetjew M."/>
            <person name="Finn R."/>
            <person name="Kale V."/>
            <person name="Holt S."/>
            <person name="Cochrane G."/>
            <person name="Meng A."/>
            <person name="Brown T."/>
            <person name="Cohen L."/>
        </authorList>
    </citation>
    <scope>NUCLEOTIDE SEQUENCE</scope>
    <source>
        <strain evidence="6">UTEX LB 2760</strain>
    </source>
</reference>
<comment type="subcellular location">
    <subcellularLocation>
        <location evidence="1">Membrane</location>
        <topology evidence="1">Peripheral membrane protein</topology>
    </subcellularLocation>
</comment>
<dbReference type="InterPro" id="IPR010527">
    <property type="entry name" value="PSII_PsbU"/>
</dbReference>
<dbReference type="GO" id="GO:0009523">
    <property type="term" value="C:photosystem II"/>
    <property type="evidence" value="ECO:0007669"/>
    <property type="project" value="InterPro"/>
</dbReference>
<dbReference type="AlphaFoldDB" id="A0A7S0BD49"/>
<keyword evidence="3" id="KW-0793">Thylakoid</keyword>
<evidence type="ECO:0000256" key="3">
    <source>
        <dbReference type="ARBA" id="ARBA00023078"/>
    </source>
</evidence>
<protein>
    <recommendedName>
        <fullName evidence="5">Photosystem II 12 kDa extrinsic protein</fullName>
    </recommendedName>
</protein>
<dbReference type="GO" id="GO:0042549">
    <property type="term" value="P:photosystem II stabilization"/>
    <property type="evidence" value="ECO:0007669"/>
    <property type="project" value="InterPro"/>
</dbReference>
<evidence type="ECO:0000256" key="5">
    <source>
        <dbReference type="ARBA" id="ARBA00043089"/>
    </source>
</evidence>
<organism evidence="6">
    <name type="scientific">Rhodosorus marinus</name>
    <dbReference type="NCBI Taxonomy" id="101924"/>
    <lineage>
        <taxon>Eukaryota</taxon>
        <taxon>Rhodophyta</taxon>
        <taxon>Stylonematophyceae</taxon>
        <taxon>Stylonematales</taxon>
        <taxon>Stylonemataceae</taxon>
        <taxon>Rhodosorus</taxon>
    </lineage>
</organism>
<comment type="similarity">
    <text evidence="2">Belongs to the PsbU family.</text>
</comment>
<dbReference type="GO" id="GO:0015979">
    <property type="term" value="P:photosynthesis"/>
    <property type="evidence" value="ECO:0007669"/>
    <property type="project" value="InterPro"/>
</dbReference>
<keyword evidence="4" id="KW-0472">Membrane</keyword>
<name>A0A7S0BD49_9RHOD</name>